<keyword evidence="11 14" id="KW-1133">Transmembrane helix</keyword>
<dbReference type="CDD" id="cd00082">
    <property type="entry name" value="HisKA"/>
    <property type="match status" value="1"/>
</dbReference>
<proteinExistence type="predicted"/>
<dbReference type="InterPro" id="IPR036890">
    <property type="entry name" value="HATPase_C_sf"/>
</dbReference>
<keyword evidence="8" id="KW-0547">Nucleotide-binding</keyword>
<evidence type="ECO:0000313" key="16">
    <source>
        <dbReference type="EMBL" id="MBM6994197.1"/>
    </source>
</evidence>
<dbReference type="InterPro" id="IPR003661">
    <property type="entry name" value="HisK_dim/P_dom"/>
</dbReference>
<keyword evidence="10" id="KW-0067">ATP-binding</keyword>
<comment type="subcellular location">
    <subcellularLocation>
        <location evidence="2">Cell membrane</location>
        <topology evidence="2">Multi-pass membrane protein</topology>
    </subcellularLocation>
</comment>
<feature type="transmembrane region" description="Helical" evidence="14">
    <location>
        <begin position="36"/>
        <end position="61"/>
    </location>
</feature>
<protein>
    <recommendedName>
        <fullName evidence="3">histidine kinase</fullName>
        <ecNumber evidence="3">2.7.13.3</ecNumber>
    </recommendedName>
</protein>
<dbReference type="PANTHER" id="PTHR43065:SF46">
    <property type="entry name" value="C4-DICARBOXYLATE TRANSPORT SENSOR PROTEIN DCTB"/>
    <property type="match status" value="1"/>
</dbReference>
<evidence type="ECO:0000256" key="2">
    <source>
        <dbReference type="ARBA" id="ARBA00004651"/>
    </source>
</evidence>
<evidence type="ECO:0000256" key="14">
    <source>
        <dbReference type="SAM" id="Phobius"/>
    </source>
</evidence>
<dbReference type="InterPro" id="IPR004358">
    <property type="entry name" value="Sig_transdc_His_kin-like_C"/>
</dbReference>
<keyword evidence="7 14" id="KW-0812">Transmembrane</keyword>
<keyword evidence="6" id="KW-0808">Transferase</keyword>
<dbReference type="Proteomes" id="UP001516620">
    <property type="component" value="Unassembled WGS sequence"/>
</dbReference>
<comment type="caution">
    <text evidence="16">The sequence shown here is derived from an EMBL/GenBank/DDBJ whole genome shotgun (WGS) entry which is preliminary data.</text>
</comment>
<evidence type="ECO:0000256" key="9">
    <source>
        <dbReference type="ARBA" id="ARBA00022777"/>
    </source>
</evidence>
<accession>A0ABS2GZ98</accession>
<keyword evidence="17" id="KW-1185">Reference proteome</keyword>
<dbReference type="SMART" id="SM00388">
    <property type="entry name" value="HisKA"/>
    <property type="match status" value="1"/>
</dbReference>
<dbReference type="Gene3D" id="1.10.287.130">
    <property type="match status" value="1"/>
</dbReference>
<gene>
    <name evidence="16" type="ORF">IM700_000815</name>
</gene>
<dbReference type="PRINTS" id="PR00344">
    <property type="entry name" value="BCTRLSENSOR"/>
</dbReference>
<feature type="transmembrane region" description="Helical" evidence="14">
    <location>
        <begin position="68"/>
        <end position="94"/>
    </location>
</feature>
<sequence length="430" mass="48545">MTILKDIILQLFFAHMPFVMYSVYYRDQSKNYTQKFIAITSMICLFISMTFGASVVSGYFYDIRYTIMFFGLIFGGLQTGFALLAEFVLFRLYIGGDGTFIAMVIMLVTFPGSYLLYRIYRKSERKSLVLLLAGVFFSVTPLLFVYLENPQSVIRNLSFHLLVIPMQNLVGCWLLITLFRKAVTDKELFISYAQNERVRAISHVAASLVHEVRNPLTAVKGFLTLIRDGVTDRGRIERYIEICMSEIARTEYILSEYLAISKPIGDKQEPTDLEELLRITKDVMSPYANMHNVLLEISHPPETVWILANPDKMKQVLVNFIKNAVEACAEVSHARGKVTLRLQIAARKVTLTIQDNGIGMTEEQAKRLGSVYFSTKSSGTGLGMTFSYQAILSFGGTVNVQSEPGAGTKFTIQLPIYTRDVEEAREAVEA</sequence>
<dbReference type="GO" id="GO:0016301">
    <property type="term" value="F:kinase activity"/>
    <property type="evidence" value="ECO:0007669"/>
    <property type="project" value="UniProtKB-KW"/>
</dbReference>
<feature type="transmembrane region" description="Helical" evidence="14">
    <location>
        <begin position="100"/>
        <end position="117"/>
    </location>
</feature>
<dbReference type="InterPro" id="IPR003594">
    <property type="entry name" value="HATPase_dom"/>
</dbReference>
<keyword evidence="4" id="KW-1003">Cell membrane</keyword>
<evidence type="ECO:0000256" key="12">
    <source>
        <dbReference type="ARBA" id="ARBA00023012"/>
    </source>
</evidence>
<evidence type="ECO:0000313" key="17">
    <source>
        <dbReference type="Proteomes" id="UP001516620"/>
    </source>
</evidence>
<evidence type="ECO:0000256" key="13">
    <source>
        <dbReference type="ARBA" id="ARBA00023136"/>
    </source>
</evidence>
<dbReference type="InterPro" id="IPR005467">
    <property type="entry name" value="His_kinase_dom"/>
</dbReference>
<evidence type="ECO:0000256" key="10">
    <source>
        <dbReference type="ARBA" id="ARBA00022840"/>
    </source>
</evidence>
<evidence type="ECO:0000256" key="4">
    <source>
        <dbReference type="ARBA" id="ARBA00022475"/>
    </source>
</evidence>
<dbReference type="RefSeq" id="WP_193415663.1">
    <property type="nucleotide sequence ID" value="NZ_JADCNN020000001.1"/>
</dbReference>
<evidence type="ECO:0000256" key="5">
    <source>
        <dbReference type="ARBA" id="ARBA00022553"/>
    </source>
</evidence>
<dbReference type="Pfam" id="PF07694">
    <property type="entry name" value="5TM-5TMR_LYT"/>
    <property type="match status" value="1"/>
</dbReference>
<reference evidence="16 17" key="1">
    <citation type="submission" date="2021-01" db="EMBL/GenBank/DDBJ databases">
        <title>Paenibacillus sp.nov. isolated from the rhizosphere soil of tomato plant.</title>
        <authorList>
            <person name="Thin K.K."/>
            <person name="Zhang X."/>
            <person name="He S."/>
        </authorList>
    </citation>
    <scope>NUCLEOTIDE SEQUENCE [LARGE SCALE GENOMIC DNA]</scope>
    <source>
        <strain evidence="16 17">DXFW5</strain>
    </source>
</reference>
<keyword evidence="5" id="KW-0597">Phosphoprotein</keyword>
<comment type="catalytic activity">
    <reaction evidence="1">
        <text>ATP + protein L-histidine = ADP + protein N-phospho-L-histidine.</text>
        <dbReference type="EC" id="2.7.13.3"/>
    </reaction>
</comment>
<evidence type="ECO:0000256" key="7">
    <source>
        <dbReference type="ARBA" id="ARBA00022692"/>
    </source>
</evidence>
<evidence type="ECO:0000259" key="15">
    <source>
        <dbReference type="PROSITE" id="PS50109"/>
    </source>
</evidence>
<name>A0ABS2GZ98_9BACL</name>
<evidence type="ECO:0000256" key="1">
    <source>
        <dbReference type="ARBA" id="ARBA00000085"/>
    </source>
</evidence>
<dbReference type="Gene3D" id="3.30.565.10">
    <property type="entry name" value="Histidine kinase-like ATPase, C-terminal domain"/>
    <property type="match status" value="1"/>
</dbReference>
<dbReference type="SUPFAM" id="SSF47384">
    <property type="entry name" value="Homodimeric domain of signal transducing histidine kinase"/>
    <property type="match status" value="1"/>
</dbReference>
<dbReference type="InterPro" id="IPR011620">
    <property type="entry name" value="Sig_transdc_His_kinase_LytS_TM"/>
</dbReference>
<dbReference type="SUPFAM" id="SSF55874">
    <property type="entry name" value="ATPase domain of HSP90 chaperone/DNA topoisomerase II/histidine kinase"/>
    <property type="match status" value="1"/>
</dbReference>
<keyword evidence="9 16" id="KW-0418">Kinase</keyword>
<feature type="transmembrane region" description="Helical" evidence="14">
    <location>
        <begin position="159"/>
        <end position="179"/>
    </location>
</feature>
<evidence type="ECO:0000256" key="8">
    <source>
        <dbReference type="ARBA" id="ARBA00022741"/>
    </source>
</evidence>
<dbReference type="EC" id="2.7.13.3" evidence="3"/>
<evidence type="ECO:0000256" key="3">
    <source>
        <dbReference type="ARBA" id="ARBA00012438"/>
    </source>
</evidence>
<organism evidence="16 17">
    <name type="scientific">Paenibacillus rhizolycopersici</name>
    <dbReference type="NCBI Taxonomy" id="2780073"/>
    <lineage>
        <taxon>Bacteria</taxon>
        <taxon>Bacillati</taxon>
        <taxon>Bacillota</taxon>
        <taxon>Bacilli</taxon>
        <taxon>Bacillales</taxon>
        <taxon>Paenibacillaceae</taxon>
        <taxon>Paenibacillus</taxon>
    </lineage>
</organism>
<dbReference type="PANTHER" id="PTHR43065">
    <property type="entry name" value="SENSOR HISTIDINE KINASE"/>
    <property type="match status" value="1"/>
</dbReference>
<dbReference type="EMBL" id="JADCNN020000001">
    <property type="protein sequence ID" value="MBM6994197.1"/>
    <property type="molecule type" value="Genomic_DNA"/>
</dbReference>
<dbReference type="Pfam" id="PF02518">
    <property type="entry name" value="HATPase_c"/>
    <property type="match status" value="1"/>
</dbReference>
<keyword evidence="13 14" id="KW-0472">Membrane</keyword>
<dbReference type="InterPro" id="IPR036097">
    <property type="entry name" value="HisK_dim/P_sf"/>
</dbReference>
<evidence type="ECO:0000256" key="6">
    <source>
        <dbReference type="ARBA" id="ARBA00022679"/>
    </source>
</evidence>
<keyword evidence="12" id="KW-0902">Two-component regulatory system</keyword>
<feature type="domain" description="Histidine kinase" evidence="15">
    <location>
        <begin position="207"/>
        <end position="418"/>
    </location>
</feature>
<feature type="transmembrane region" description="Helical" evidence="14">
    <location>
        <begin position="129"/>
        <end position="147"/>
    </location>
</feature>
<feature type="transmembrane region" description="Helical" evidence="14">
    <location>
        <begin position="7"/>
        <end position="24"/>
    </location>
</feature>
<dbReference type="PROSITE" id="PS50109">
    <property type="entry name" value="HIS_KIN"/>
    <property type="match status" value="1"/>
</dbReference>
<evidence type="ECO:0000256" key="11">
    <source>
        <dbReference type="ARBA" id="ARBA00022989"/>
    </source>
</evidence>
<dbReference type="Pfam" id="PF00512">
    <property type="entry name" value="HisKA"/>
    <property type="match status" value="1"/>
</dbReference>
<dbReference type="SMART" id="SM00387">
    <property type="entry name" value="HATPase_c"/>
    <property type="match status" value="1"/>
</dbReference>